<dbReference type="SUPFAM" id="SSF48537">
    <property type="entry name" value="Phospholipase C/P1 nuclease"/>
    <property type="match status" value="1"/>
</dbReference>
<evidence type="ECO:0000256" key="3">
    <source>
        <dbReference type="ARBA" id="ARBA00022723"/>
    </source>
</evidence>
<dbReference type="EMBL" id="CAJOAY010002721">
    <property type="protein sequence ID" value="CAF3974550.1"/>
    <property type="molecule type" value="Genomic_DNA"/>
</dbReference>
<dbReference type="Pfam" id="PF02265">
    <property type="entry name" value="S1-P1_nuclease"/>
    <property type="match status" value="1"/>
</dbReference>
<organism evidence="9 11">
    <name type="scientific">Adineta steineri</name>
    <dbReference type="NCBI Taxonomy" id="433720"/>
    <lineage>
        <taxon>Eukaryota</taxon>
        <taxon>Metazoa</taxon>
        <taxon>Spiralia</taxon>
        <taxon>Gnathifera</taxon>
        <taxon>Rotifera</taxon>
        <taxon>Eurotatoria</taxon>
        <taxon>Bdelloidea</taxon>
        <taxon>Adinetida</taxon>
        <taxon>Adinetidae</taxon>
        <taxon>Adineta</taxon>
    </lineage>
</organism>
<evidence type="ECO:0000256" key="8">
    <source>
        <dbReference type="SAM" id="SignalP"/>
    </source>
</evidence>
<keyword evidence="3" id="KW-0479">Metal-binding</keyword>
<evidence type="ECO:0000256" key="5">
    <source>
        <dbReference type="ARBA" id="ARBA00022801"/>
    </source>
</evidence>
<proteinExistence type="inferred from homology"/>
<evidence type="ECO:0008006" key="12">
    <source>
        <dbReference type="Google" id="ProtNLM"/>
    </source>
</evidence>
<keyword evidence="6" id="KW-1015">Disulfide bond</keyword>
<dbReference type="InterPro" id="IPR008947">
    <property type="entry name" value="PLipase_C/P1_nuclease_dom_sf"/>
</dbReference>
<keyword evidence="7" id="KW-0325">Glycoprotein</keyword>
<keyword evidence="5" id="KW-0378">Hydrolase</keyword>
<name>A0A814AR62_9BILA</name>
<feature type="signal peptide" evidence="8">
    <location>
        <begin position="1"/>
        <end position="23"/>
    </location>
</feature>
<evidence type="ECO:0000256" key="2">
    <source>
        <dbReference type="ARBA" id="ARBA00022722"/>
    </source>
</evidence>
<evidence type="ECO:0000256" key="7">
    <source>
        <dbReference type="ARBA" id="ARBA00023180"/>
    </source>
</evidence>
<evidence type="ECO:0000313" key="10">
    <source>
        <dbReference type="EMBL" id="CAF3974550.1"/>
    </source>
</evidence>
<evidence type="ECO:0000313" key="9">
    <source>
        <dbReference type="EMBL" id="CAF0915741.1"/>
    </source>
</evidence>
<evidence type="ECO:0000256" key="4">
    <source>
        <dbReference type="ARBA" id="ARBA00022759"/>
    </source>
</evidence>
<dbReference type="GO" id="GO:0046872">
    <property type="term" value="F:metal ion binding"/>
    <property type="evidence" value="ECO:0007669"/>
    <property type="project" value="UniProtKB-KW"/>
</dbReference>
<dbReference type="GO" id="GO:0004519">
    <property type="term" value="F:endonuclease activity"/>
    <property type="evidence" value="ECO:0007669"/>
    <property type="project" value="UniProtKB-KW"/>
</dbReference>
<dbReference type="EMBL" id="CAJNON010000072">
    <property type="protein sequence ID" value="CAF0915741.1"/>
    <property type="molecule type" value="Genomic_DNA"/>
</dbReference>
<dbReference type="GO" id="GO:0003676">
    <property type="term" value="F:nucleic acid binding"/>
    <property type="evidence" value="ECO:0007669"/>
    <property type="project" value="InterPro"/>
</dbReference>
<feature type="chain" id="PRO_5036223831" description="Aspergillus nuclease S(1)" evidence="8">
    <location>
        <begin position="24"/>
        <end position="371"/>
    </location>
</feature>
<evidence type="ECO:0000313" key="11">
    <source>
        <dbReference type="Proteomes" id="UP000663891"/>
    </source>
</evidence>
<dbReference type="PANTHER" id="PTHR33146">
    <property type="entry name" value="ENDONUCLEASE 4"/>
    <property type="match status" value="1"/>
</dbReference>
<evidence type="ECO:0000256" key="6">
    <source>
        <dbReference type="ARBA" id="ARBA00023157"/>
    </source>
</evidence>
<gene>
    <name evidence="10" type="ORF">OKA104_LOCUS28301</name>
    <name evidence="9" type="ORF">VCS650_LOCUS10094</name>
</gene>
<reference evidence="9" key="1">
    <citation type="submission" date="2021-02" db="EMBL/GenBank/DDBJ databases">
        <authorList>
            <person name="Nowell W R."/>
        </authorList>
    </citation>
    <scope>NUCLEOTIDE SEQUENCE</scope>
</reference>
<comment type="similarity">
    <text evidence="1">Belongs to the nuclease type I family.</text>
</comment>
<dbReference type="GO" id="GO:0016788">
    <property type="term" value="F:hydrolase activity, acting on ester bonds"/>
    <property type="evidence" value="ECO:0007669"/>
    <property type="project" value="InterPro"/>
</dbReference>
<dbReference type="InterPro" id="IPR003154">
    <property type="entry name" value="S1/P1nuclease"/>
</dbReference>
<protein>
    <recommendedName>
        <fullName evidence="12">Aspergillus nuclease S(1)</fullName>
    </recommendedName>
</protein>
<dbReference type="Proteomes" id="UP000663891">
    <property type="component" value="Unassembled WGS sequence"/>
</dbReference>
<keyword evidence="2" id="KW-0540">Nuclease</keyword>
<evidence type="ECO:0000256" key="1">
    <source>
        <dbReference type="ARBA" id="ARBA00009547"/>
    </source>
</evidence>
<keyword evidence="8" id="KW-0732">Signal</keyword>
<sequence>MSSKFFIFSVFVLSIIIVPSTHGWGIEGHTLVARLAQSQLTKEAFDWIQFLLPSNLSGNLSAVATWADEILYSNNHPLGPSNLWQWSRPLHYTNTPDWNCSYDPVRDCINDVCIEGALRNYSQRAIAADLDHLQHQQAIVFLVHYVGDLHQPLHAGFQGDAGASQFYVYFMNTRRTLHSVWDTYLIRTRLSRDFQSNTSLYYDHIYALMLNQTLEHPDQDFIEWTDESSKIVCEQIYFDENNEPMNTSLTIRLSDGYYQRNIGMVEQRLMQAGRRLGTLFNLLAANRSDVSITTPSANQSSPTDLSSTFASTDEFLFNETSSTELFSTKSSSTVSITTVISSSMIPSSCKNTSFGTFIIIMTLCIAFTVAV</sequence>
<dbReference type="AlphaFoldDB" id="A0A814AR62"/>
<comment type="caution">
    <text evidence="9">The sequence shown here is derived from an EMBL/GenBank/DDBJ whole genome shotgun (WGS) entry which is preliminary data.</text>
</comment>
<dbReference type="Proteomes" id="UP000663881">
    <property type="component" value="Unassembled WGS sequence"/>
</dbReference>
<dbReference type="PANTHER" id="PTHR33146:SF26">
    <property type="entry name" value="ENDONUCLEASE 4"/>
    <property type="match status" value="1"/>
</dbReference>
<keyword evidence="4" id="KW-0255">Endonuclease</keyword>
<accession>A0A814AR62</accession>
<dbReference type="OrthoDB" id="441446at2759"/>
<dbReference type="Gene3D" id="1.10.575.10">
    <property type="entry name" value="P1 Nuclease"/>
    <property type="match status" value="1"/>
</dbReference>
<dbReference type="CDD" id="cd11010">
    <property type="entry name" value="S1-P1_nuclease"/>
    <property type="match status" value="1"/>
</dbReference>
<dbReference type="GO" id="GO:0006308">
    <property type="term" value="P:DNA catabolic process"/>
    <property type="evidence" value="ECO:0007669"/>
    <property type="project" value="InterPro"/>
</dbReference>